<dbReference type="InterPro" id="IPR036514">
    <property type="entry name" value="SGNH_hydro_sf"/>
</dbReference>
<keyword evidence="2" id="KW-1133">Transmembrane helix</keyword>
<reference evidence="3 4" key="1">
    <citation type="submission" date="2024-10" db="EMBL/GenBank/DDBJ databases">
        <title>Updated reference genomes for cyclostephanoid diatoms.</title>
        <authorList>
            <person name="Roberts W.R."/>
            <person name="Alverson A.J."/>
        </authorList>
    </citation>
    <scope>NUCLEOTIDE SEQUENCE [LARGE SCALE GENOMIC DNA]</scope>
    <source>
        <strain evidence="3 4">AJA276-08</strain>
    </source>
</reference>
<feature type="compositionally biased region" description="Polar residues" evidence="1">
    <location>
        <begin position="11"/>
        <end position="21"/>
    </location>
</feature>
<keyword evidence="2" id="KW-0472">Membrane</keyword>
<proteinExistence type="predicted"/>
<dbReference type="Proteomes" id="UP001530315">
    <property type="component" value="Unassembled WGS sequence"/>
</dbReference>
<dbReference type="AlphaFoldDB" id="A0ABD3R0E0"/>
<keyword evidence="4" id="KW-1185">Reference proteome</keyword>
<gene>
    <name evidence="3" type="ORF">ACHAW5_010680</name>
</gene>
<accession>A0ABD3R0E0</accession>
<evidence type="ECO:0000313" key="4">
    <source>
        <dbReference type="Proteomes" id="UP001530315"/>
    </source>
</evidence>
<evidence type="ECO:0000313" key="3">
    <source>
        <dbReference type="EMBL" id="KAL3803910.1"/>
    </source>
</evidence>
<evidence type="ECO:0000256" key="1">
    <source>
        <dbReference type="SAM" id="MobiDB-lite"/>
    </source>
</evidence>
<feature type="region of interest" description="Disordered" evidence="1">
    <location>
        <begin position="1"/>
        <end position="23"/>
    </location>
</feature>
<dbReference type="Gene3D" id="3.40.50.1110">
    <property type="entry name" value="SGNH hydrolase"/>
    <property type="match status" value="1"/>
</dbReference>
<organism evidence="3 4">
    <name type="scientific">Stephanodiscus triporus</name>
    <dbReference type="NCBI Taxonomy" id="2934178"/>
    <lineage>
        <taxon>Eukaryota</taxon>
        <taxon>Sar</taxon>
        <taxon>Stramenopiles</taxon>
        <taxon>Ochrophyta</taxon>
        <taxon>Bacillariophyta</taxon>
        <taxon>Coscinodiscophyceae</taxon>
        <taxon>Thalassiosirophycidae</taxon>
        <taxon>Stephanodiscales</taxon>
        <taxon>Stephanodiscaceae</taxon>
        <taxon>Stephanodiscus</taxon>
    </lineage>
</organism>
<dbReference type="EMBL" id="JALLAZ020000104">
    <property type="protein sequence ID" value="KAL3803910.1"/>
    <property type="molecule type" value="Genomic_DNA"/>
</dbReference>
<keyword evidence="2" id="KW-0812">Transmembrane</keyword>
<name>A0ABD3R0E0_9STRA</name>
<comment type="caution">
    <text evidence="3">The sequence shown here is derived from an EMBL/GenBank/DDBJ whole genome shotgun (WGS) entry which is preliminary data.</text>
</comment>
<protein>
    <submittedName>
        <fullName evidence="3">Uncharacterized protein</fullName>
    </submittedName>
</protein>
<sequence>MPTHARAHVQKPTNNPTQSRSGPGKRTVVVVVVVVAACFLVASGYNVRDDGVARDSSSSSSPSSPSSAAAAATTSVAFVGNSMWYFNDFPRFFEEMRDDDDDGGVVQNSCLHGGASIGSLLLEGNAMYPQFETGAAVLFLGDDDGHGNNTIYDYGACTVRQLLLGRDDRLVDDPGYPPMTSSSSNGANNIINNTNPCRSDLAYREYSIKKFNNVDNDDDKDDGLGGGGGGGGVPAGGWDYVLINDNTRNPARRTGRTNGLQMLEEYYVPWLLEVGSIPVFLWTHAYALGNNTCAGVDGGVDGGVVGGPYRSPTAAASPPTTTTDMTGLEDVAVFTSLTGVGYRAYVDLLGSYLPSSRAPRIAPVGLAFLVVYEEDRDLWTTLFHCDGLHASPSGSFLQGCVIYHALFGRMPDRRRVLREDMSYLWRRARMMQHAWEPPNPYPDRATAEYLYRVAERVMVEGHVPTSYIDYRNGEMVDH</sequence>
<feature type="transmembrane region" description="Helical" evidence="2">
    <location>
        <begin position="28"/>
        <end position="47"/>
    </location>
</feature>
<evidence type="ECO:0000256" key="2">
    <source>
        <dbReference type="SAM" id="Phobius"/>
    </source>
</evidence>